<protein>
    <submittedName>
        <fullName evidence="1">Uncharacterized protein</fullName>
    </submittedName>
</protein>
<comment type="caution">
    <text evidence="1">The sequence shown here is derived from an EMBL/GenBank/DDBJ whole genome shotgun (WGS) entry which is preliminary data.</text>
</comment>
<proteinExistence type="predicted"/>
<accession>K2GS02</accession>
<organism evidence="1">
    <name type="scientific">uncultured bacterium</name>
    <name type="common">gcode 4</name>
    <dbReference type="NCBI Taxonomy" id="1234023"/>
    <lineage>
        <taxon>Bacteria</taxon>
        <taxon>environmental samples</taxon>
    </lineage>
</organism>
<name>K2GS02_9BACT</name>
<reference evidence="1" key="1">
    <citation type="journal article" date="2012" name="Science">
        <title>Fermentation, hydrogen, and sulfur metabolism in multiple uncultivated bacterial phyla.</title>
        <authorList>
            <person name="Wrighton K.C."/>
            <person name="Thomas B.C."/>
            <person name="Sharon I."/>
            <person name="Miller C.S."/>
            <person name="Castelle C.J."/>
            <person name="VerBerkmoes N.C."/>
            <person name="Wilkins M.J."/>
            <person name="Hettich R.L."/>
            <person name="Lipton M.S."/>
            <person name="Williams K.H."/>
            <person name="Long P.E."/>
            <person name="Banfield J.F."/>
        </authorList>
    </citation>
    <scope>NUCLEOTIDE SEQUENCE [LARGE SCALE GENOMIC DNA]</scope>
</reference>
<sequence length="738" mass="87858">MTIKPFSNAGFNTGTFFKKSAEPLAFQKKRQTDNMFEIWKFNQKKEIKGLSDDSLQNQILGACQKFPASFTIDVINSLSWADDSTIKEAIDLARKWKTAKEISLFLNWKKEKAPKKVIKKTRSKINEIYNCKQGSGSSESWWIWADFVNRETAENINYTTSIERSILFNETEIRFVDKPSHLWLKEDFSQELLNSEISDSDNESQLEFEFNQLVNESESIHKINEPEKIRYIVDESVIVRDKCWIAKWIQDSIEIINSATRSKEDMIYTFDPFWRDNTYFMLSLIQQSCLKNPDADQKNISQSKQEDQNILLIKCSSDTVEIWGEDKNVNLIMPESQTCEADIHANDSCVASWEWEIWNLTVAQKFLQWYIEFIQEEKNKGWIKKDSLPKKRRSKKDTDISQIITDIKKGKPKIQDKWKKHNGHLTETKNNMPAETDIIKNAIEVRTDSVQDFDTDEIIIVKNVQASINAALAFINAKQEWKEEILRSTHPKKEENVVAEKRVQNIEEQIYVNNISQPDRLLRDIFEFKKWSNMTLDEFIDRQDLNEKNVKLLLKYFWRESYYNKKLFDFFSLRQITEKLDESIIKKQKNKNRHITWNKNLSFDDIVLKIFDYKICKIGKSWYMDFWKWFIFWEWFIKVKYSPIDFEIAKLIDIDVSRWNFKKIDHIKVSPVWWLRLFMDGKSVWKTSIKNAKVSDDKIIFQKITFNTLSNWIIAFDVHVVDWYFDNIEICDKNWNTI</sequence>
<dbReference type="AlphaFoldDB" id="K2GS02"/>
<dbReference type="EMBL" id="AMFJ01000957">
    <property type="protein sequence ID" value="EKE26085.1"/>
    <property type="molecule type" value="Genomic_DNA"/>
</dbReference>
<gene>
    <name evidence="1" type="ORF">ACD_4C00441G0003</name>
</gene>
<evidence type="ECO:0000313" key="1">
    <source>
        <dbReference type="EMBL" id="EKE26085.1"/>
    </source>
</evidence>